<evidence type="ECO:0000259" key="7">
    <source>
        <dbReference type="Pfam" id="PF00370"/>
    </source>
</evidence>
<dbReference type="InterPro" id="IPR018484">
    <property type="entry name" value="FGGY_N"/>
</dbReference>
<evidence type="ECO:0000256" key="5">
    <source>
        <dbReference type="ARBA" id="ARBA00022840"/>
    </source>
</evidence>
<dbReference type="PANTHER" id="PTHR43095:SF5">
    <property type="entry name" value="XYLULOSE KINASE"/>
    <property type="match status" value="1"/>
</dbReference>
<organism evidence="9 10">
    <name type="scientific">Candidatus Colimorpha enterica</name>
    <dbReference type="NCBI Taxonomy" id="3083063"/>
    <lineage>
        <taxon>Bacteria</taxon>
        <taxon>Pseudomonadati</taxon>
        <taxon>Bacteroidota</taxon>
        <taxon>Bacteroidia</taxon>
        <taxon>Bacteroidales</taxon>
        <taxon>Candidatus Colimorpha</taxon>
    </lineage>
</organism>
<dbReference type="SUPFAM" id="SSF53067">
    <property type="entry name" value="Actin-like ATPase domain"/>
    <property type="match status" value="2"/>
</dbReference>
<dbReference type="InterPro" id="IPR050406">
    <property type="entry name" value="FGGY_Carb_Kinase"/>
</dbReference>
<dbReference type="Pfam" id="PF02782">
    <property type="entry name" value="FGGY_C"/>
    <property type="match status" value="1"/>
</dbReference>
<gene>
    <name evidence="9" type="ORF">MR241_00580</name>
</gene>
<dbReference type="GO" id="GO:0005524">
    <property type="term" value="F:ATP binding"/>
    <property type="evidence" value="ECO:0007669"/>
    <property type="project" value="UniProtKB-KW"/>
</dbReference>
<keyword evidence="2" id="KW-0808">Transferase</keyword>
<dbReference type="EMBL" id="JALEMU010000015">
    <property type="protein sequence ID" value="MCI5754773.1"/>
    <property type="molecule type" value="Genomic_DNA"/>
</dbReference>
<evidence type="ECO:0000313" key="9">
    <source>
        <dbReference type="EMBL" id="MCI5754773.1"/>
    </source>
</evidence>
<keyword evidence="3" id="KW-0547">Nucleotide-binding</keyword>
<keyword evidence="6" id="KW-0684">Rhamnose metabolism</keyword>
<feature type="domain" description="Carbohydrate kinase FGGY N-terminal" evidence="7">
    <location>
        <begin position="2"/>
        <end position="244"/>
    </location>
</feature>
<dbReference type="InterPro" id="IPR013449">
    <property type="entry name" value="Rhamnulokinase"/>
</dbReference>
<keyword evidence="4" id="KW-0418">Kinase</keyword>
<keyword evidence="5" id="KW-0067">ATP-binding</keyword>
<dbReference type="Pfam" id="PF00370">
    <property type="entry name" value="FGGY_N"/>
    <property type="match status" value="1"/>
</dbReference>
<comment type="similarity">
    <text evidence="1">Belongs to the FGGY kinase family.</text>
</comment>
<evidence type="ECO:0000256" key="2">
    <source>
        <dbReference type="ARBA" id="ARBA00022679"/>
    </source>
</evidence>
<evidence type="ECO:0000256" key="6">
    <source>
        <dbReference type="ARBA" id="ARBA00023308"/>
    </source>
</evidence>
<dbReference type="GO" id="GO:0008993">
    <property type="term" value="F:rhamnulokinase activity"/>
    <property type="evidence" value="ECO:0007669"/>
    <property type="project" value="InterPro"/>
</dbReference>
<dbReference type="Proteomes" id="UP001139365">
    <property type="component" value="Unassembled WGS sequence"/>
</dbReference>
<evidence type="ECO:0000256" key="1">
    <source>
        <dbReference type="ARBA" id="ARBA00009156"/>
    </source>
</evidence>
<comment type="caution">
    <text evidence="9">The sequence shown here is derived from an EMBL/GenBank/DDBJ whole genome shotgun (WGS) entry which is preliminary data.</text>
</comment>
<dbReference type="AlphaFoldDB" id="A0AAE3K3U2"/>
<sequence>MYYLAIDIGASSGRHIIGSYENGRLTIEEMYRFPNGMKKNGDGTLVWDSDALFGYVKAGIAECVKKGKSPSYIGIDTWGVDFALLDNDGNRIGDTVGYRDSRNNGMDEEVYKIIPEKELYARTGIQKAIFNTVYQLMAVKKNNPEYLEKADRMLMMPEYLNYLLTGVKCSEYTNATTGQLVDAVSCDWDYDMIRRLGYPERIFGKIYEPGHIVGELTEQVAAETGCHGAKVILPATHDTGSAVVSVPTNSEDVIYISSGTWSLIGVERLTPDTSEKSRLHNFTNEGGFDRRYRYLKNITGLWMIQSMKKELGGDYTFDMLCDMAKEYDSTPLRVDVNDSRFLAPESMINEVKAAVGRPDLSVGEMFAVVYHSLAECYKTSVGEIEEMMGRKMNAIHIVGGGSRDDYLCTLTARKCGKPVYAGPKEATAIGNIAAQMIKTGVFSDLAEARRVIYDSFDVREVK</sequence>
<dbReference type="CDD" id="cd07771">
    <property type="entry name" value="ASKHA_NBD_FGGY_RhaB-like"/>
    <property type="match status" value="1"/>
</dbReference>
<evidence type="ECO:0000313" key="10">
    <source>
        <dbReference type="Proteomes" id="UP001139365"/>
    </source>
</evidence>
<dbReference type="GO" id="GO:0019301">
    <property type="term" value="P:rhamnose catabolic process"/>
    <property type="evidence" value="ECO:0007669"/>
    <property type="project" value="InterPro"/>
</dbReference>
<evidence type="ECO:0000259" key="8">
    <source>
        <dbReference type="Pfam" id="PF02782"/>
    </source>
</evidence>
<feature type="domain" description="Carbohydrate kinase FGGY C-terminal" evidence="8">
    <location>
        <begin position="255"/>
        <end position="437"/>
    </location>
</feature>
<accession>A0AAE3K3U2</accession>
<name>A0AAE3K3U2_9BACT</name>
<dbReference type="Gene3D" id="3.30.420.40">
    <property type="match status" value="2"/>
</dbReference>
<reference evidence="9 10" key="1">
    <citation type="submission" date="2022-03" db="EMBL/GenBank/DDBJ databases">
        <title>Metagenome-assembled genomes from swine fecal metagenomes.</title>
        <authorList>
            <person name="Holman D.B."/>
            <person name="Kommadath A."/>
        </authorList>
    </citation>
    <scope>NUCLEOTIDE SEQUENCE [LARGE SCALE GENOMIC DNA]</scope>
    <source>
        <strain evidence="9">SUG147</strain>
    </source>
</reference>
<evidence type="ECO:0000256" key="4">
    <source>
        <dbReference type="ARBA" id="ARBA00022777"/>
    </source>
</evidence>
<dbReference type="PANTHER" id="PTHR43095">
    <property type="entry name" value="SUGAR KINASE"/>
    <property type="match status" value="1"/>
</dbReference>
<evidence type="ECO:0000256" key="3">
    <source>
        <dbReference type="ARBA" id="ARBA00022741"/>
    </source>
</evidence>
<protein>
    <submittedName>
        <fullName evidence="9">Rhamnulokinase</fullName>
    </submittedName>
</protein>
<dbReference type="InterPro" id="IPR018485">
    <property type="entry name" value="FGGY_C"/>
</dbReference>
<dbReference type="InterPro" id="IPR043129">
    <property type="entry name" value="ATPase_NBD"/>
</dbReference>
<proteinExistence type="inferred from homology"/>